<dbReference type="CDD" id="cd22160">
    <property type="entry name" value="F-box_AtFBL13-like"/>
    <property type="match status" value="1"/>
</dbReference>
<dbReference type="SUPFAM" id="SSF52047">
    <property type="entry name" value="RNI-like"/>
    <property type="match status" value="1"/>
</dbReference>
<dbReference type="InterPro" id="IPR001810">
    <property type="entry name" value="F-box_dom"/>
</dbReference>
<dbReference type="PROSITE" id="PS50181">
    <property type="entry name" value="FBOX"/>
    <property type="match status" value="1"/>
</dbReference>
<dbReference type="SMART" id="SM00579">
    <property type="entry name" value="FBD"/>
    <property type="match status" value="1"/>
</dbReference>
<proteinExistence type="predicted"/>
<evidence type="ECO:0000313" key="6">
    <source>
        <dbReference type="Proteomes" id="UP000265566"/>
    </source>
</evidence>
<dbReference type="Gene3D" id="1.20.1280.50">
    <property type="match status" value="1"/>
</dbReference>
<dbReference type="AlphaFoldDB" id="G7JZR2"/>
<dbReference type="Pfam" id="PF08387">
    <property type="entry name" value="FBD"/>
    <property type="match status" value="1"/>
</dbReference>
<dbReference type="EnsemblPlants" id="AES98838">
    <property type="protein sequence ID" value="AES98838"/>
    <property type="gene ID" value="MTR_5g073420"/>
</dbReference>
<dbReference type="OMA" id="FFPEYGI"/>
<dbReference type="EMBL" id="CM001221">
    <property type="protein sequence ID" value="AES98838.1"/>
    <property type="molecule type" value="Genomic_DNA"/>
</dbReference>
<accession>G7JZR2</accession>
<dbReference type="InterPro" id="IPR055294">
    <property type="entry name" value="FBL60-like"/>
</dbReference>
<dbReference type="InterPro" id="IPR032675">
    <property type="entry name" value="LRR_dom_sf"/>
</dbReference>
<evidence type="ECO:0000313" key="3">
    <source>
        <dbReference type="EMBL" id="RHN56647.1"/>
    </source>
</evidence>
<organism evidence="2 5">
    <name type="scientific">Medicago truncatula</name>
    <name type="common">Barrel medic</name>
    <name type="synonym">Medicago tribuloides</name>
    <dbReference type="NCBI Taxonomy" id="3880"/>
    <lineage>
        <taxon>Eukaryota</taxon>
        <taxon>Viridiplantae</taxon>
        <taxon>Streptophyta</taxon>
        <taxon>Embryophyta</taxon>
        <taxon>Tracheophyta</taxon>
        <taxon>Spermatophyta</taxon>
        <taxon>Magnoliopsida</taxon>
        <taxon>eudicotyledons</taxon>
        <taxon>Gunneridae</taxon>
        <taxon>Pentapetalae</taxon>
        <taxon>rosids</taxon>
        <taxon>fabids</taxon>
        <taxon>Fabales</taxon>
        <taxon>Fabaceae</taxon>
        <taxon>Papilionoideae</taxon>
        <taxon>50 kb inversion clade</taxon>
        <taxon>NPAAA clade</taxon>
        <taxon>Hologalegina</taxon>
        <taxon>IRL clade</taxon>
        <taxon>Trifolieae</taxon>
        <taxon>Medicago</taxon>
    </lineage>
</organism>
<dbReference type="Proteomes" id="UP000265566">
    <property type="component" value="Chromosome 5"/>
</dbReference>
<reference evidence="3" key="5">
    <citation type="journal article" date="2018" name="Nat. Plants">
        <title>Whole-genome landscape of Medicago truncatula symbiotic genes.</title>
        <authorList>
            <person name="Pecrix Y."/>
            <person name="Gamas P."/>
            <person name="Carrere S."/>
        </authorList>
    </citation>
    <scope>NUCLEOTIDE SEQUENCE</scope>
    <source>
        <tissue evidence="3">Leaves</tissue>
    </source>
</reference>
<reference evidence="2 5" key="2">
    <citation type="journal article" date="2014" name="BMC Genomics">
        <title>An improved genome release (version Mt4.0) for the model legume Medicago truncatula.</title>
        <authorList>
            <person name="Tang H."/>
            <person name="Krishnakumar V."/>
            <person name="Bidwell S."/>
            <person name="Rosen B."/>
            <person name="Chan A."/>
            <person name="Zhou S."/>
            <person name="Gentzbittel L."/>
            <person name="Childs K.L."/>
            <person name="Yandell M."/>
            <person name="Gundlach H."/>
            <person name="Mayer K.F."/>
            <person name="Schwartz D.C."/>
            <person name="Town C.D."/>
        </authorList>
    </citation>
    <scope>GENOME REANNOTATION</scope>
    <source>
        <strain evidence="4 5">cv. Jemalong A17</strain>
    </source>
</reference>
<evidence type="ECO:0000313" key="2">
    <source>
        <dbReference type="EMBL" id="AES98838.1"/>
    </source>
</evidence>
<gene>
    <name evidence="2" type="ordered locus">MTR_5g073420</name>
    <name evidence="3" type="ORF">MtrunA17_Chr5g0431711</name>
</gene>
<reference evidence="6" key="4">
    <citation type="journal article" date="2018" name="Nat. Plants">
        <title>Whole-genome landscape of Medicago truncatula symbiotic genes.</title>
        <authorList>
            <person name="Pecrix Y."/>
            <person name="Staton S.E."/>
            <person name="Sallet E."/>
            <person name="Lelandais-Briere C."/>
            <person name="Moreau S."/>
            <person name="Carrere S."/>
            <person name="Blein T."/>
            <person name="Jardinaud M.F."/>
            <person name="Latrasse D."/>
            <person name="Zouine M."/>
            <person name="Zahm M."/>
            <person name="Kreplak J."/>
            <person name="Mayjonade B."/>
            <person name="Satge C."/>
            <person name="Perez M."/>
            <person name="Cauet S."/>
            <person name="Marande W."/>
            <person name="Chantry-Darmon C."/>
            <person name="Lopez-Roques C."/>
            <person name="Bouchez O."/>
            <person name="Berard A."/>
            <person name="Debelle F."/>
            <person name="Munos S."/>
            <person name="Bendahmane A."/>
            <person name="Berges H."/>
            <person name="Niebel A."/>
            <person name="Buitink J."/>
            <person name="Frugier F."/>
            <person name="Benhamed M."/>
            <person name="Crespi M."/>
            <person name="Gouzy J."/>
            <person name="Gamas P."/>
        </authorList>
    </citation>
    <scope>NUCLEOTIDE SEQUENCE [LARGE SCALE GENOMIC DNA]</scope>
    <source>
        <strain evidence="6">cv. Jemalong A17</strain>
    </source>
</reference>
<dbReference type="PaxDb" id="3880-AES98838"/>
<dbReference type="Proteomes" id="UP000002051">
    <property type="component" value="Chromosome 5"/>
</dbReference>
<dbReference type="Gene3D" id="3.80.10.10">
    <property type="entry name" value="Ribonuclease Inhibitor"/>
    <property type="match status" value="1"/>
</dbReference>
<dbReference type="PANTHER" id="PTHR31293">
    <property type="entry name" value="RNI-LIKE SUPERFAMILY PROTEIN"/>
    <property type="match status" value="1"/>
</dbReference>
<dbReference type="STRING" id="3880.G7JZR2"/>
<reference evidence="2 5" key="1">
    <citation type="journal article" date="2011" name="Nature">
        <title>The Medicago genome provides insight into the evolution of rhizobial symbioses.</title>
        <authorList>
            <person name="Young N.D."/>
            <person name="Debelle F."/>
            <person name="Oldroyd G.E."/>
            <person name="Geurts R."/>
            <person name="Cannon S.B."/>
            <person name="Udvardi M.K."/>
            <person name="Benedito V.A."/>
            <person name="Mayer K.F."/>
            <person name="Gouzy J."/>
            <person name="Schoof H."/>
            <person name="Van de Peer Y."/>
            <person name="Proost S."/>
            <person name="Cook D.R."/>
            <person name="Meyers B.C."/>
            <person name="Spannagl M."/>
            <person name="Cheung F."/>
            <person name="De Mita S."/>
            <person name="Krishnakumar V."/>
            <person name="Gundlach H."/>
            <person name="Zhou S."/>
            <person name="Mudge J."/>
            <person name="Bharti A.K."/>
            <person name="Murray J.D."/>
            <person name="Naoumkina M.A."/>
            <person name="Rosen B."/>
            <person name="Silverstein K.A."/>
            <person name="Tang H."/>
            <person name="Rombauts S."/>
            <person name="Zhao P.X."/>
            <person name="Zhou P."/>
            <person name="Barbe V."/>
            <person name="Bardou P."/>
            <person name="Bechner M."/>
            <person name="Bellec A."/>
            <person name="Berger A."/>
            <person name="Berges H."/>
            <person name="Bidwell S."/>
            <person name="Bisseling T."/>
            <person name="Choisne N."/>
            <person name="Couloux A."/>
            <person name="Denny R."/>
            <person name="Deshpande S."/>
            <person name="Dai X."/>
            <person name="Doyle J.J."/>
            <person name="Dudez A.M."/>
            <person name="Farmer A.D."/>
            <person name="Fouteau S."/>
            <person name="Franken C."/>
            <person name="Gibelin C."/>
            <person name="Gish J."/>
            <person name="Goldstein S."/>
            <person name="Gonzalez A.J."/>
            <person name="Green P.J."/>
            <person name="Hallab A."/>
            <person name="Hartog M."/>
            <person name="Hua A."/>
            <person name="Humphray S.J."/>
            <person name="Jeong D.H."/>
            <person name="Jing Y."/>
            <person name="Jocker A."/>
            <person name="Kenton S.M."/>
            <person name="Kim D.J."/>
            <person name="Klee K."/>
            <person name="Lai H."/>
            <person name="Lang C."/>
            <person name="Lin S."/>
            <person name="Macmil S.L."/>
            <person name="Magdelenat G."/>
            <person name="Matthews L."/>
            <person name="McCorrison J."/>
            <person name="Monaghan E.L."/>
            <person name="Mun J.H."/>
            <person name="Najar F.Z."/>
            <person name="Nicholson C."/>
            <person name="Noirot C."/>
            <person name="O'Bleness M."/>
            <person name="Paule C.R."/>
            <person name="Poulain J."/>
            <person name="Prion F."/>
            <person name="Qin B."/>
            <person name="Qu C."/>
            <person name="Retzel E.F."/>
            <person name="Riddle C."/>
            <person name="Sallet E."/>
            <person name="Samain S."/>
            <person name="Samson N."/>
            <person name="Sanders I."/>
            <person name="Saurat O."/>
            <person name="Scarpelli C."/>
            <person name="Schiex T."/>
            <person name="Segurens B."/>
            <person name="Severin A.J."/>
            <person name="Sherrier D.J."/>
            <person name="Shi R."/>
            <person name="Sims S."/>
            <person name="Singer S.R."/>
            <person name="Sinharoy S."/>
            <person name="Sterck L."/>
            <person name="Viollet A."/>
            <person name="Wang B.B."/>
            <person name="Wang K."/>
            <person name="Wang M."/>
            <person name="Wang X."/>
            <person name="Warfsmann J."/>
            <person name="Weissenbach J."/>
            <person name="White D.D."/>
            <person name="White J.D."/>
            <person name="Wiley G.B."/>
            <person name="Wincker P."/>
            <person name="Xing Y."/>
            <person name="Yang L."/>
            <person name="Yao Z."/>
            <person name="Ying F."/>
            <person name="Zhai J."/>
            <person name="Zhou L."/>
            <person name="Zuber A."/>
            <person name="Denarie J."/>
            <person name="Dixon R.A."/>
            <person name="May G.D."/>
            <person name="Schwartz D.C."/>
            <person name="Rogers J."/>
            <person name="Quetier F."/>
            <person name="Town C.D."/>
            <person name="Roe B.A."/>
        </authorList>
    </citation>
    <scope>NUCLEOTIDE SEQUENCE [LARGE SCALE GENOMIC DNA]</scope>
    <source>
        <strain evidence="2">A17</strain>
        <strain evidence="4 5">cv. Jemalong A17</strain>
    </source>
</reference>
<dbReference type="InterPro" id="IPR013101">
    <property type="entry name" value="LRR_PRU1-like"/>
</dbReference>
<dbReference type="EMBL" id="PSQE01000005">
    <property type="protein sequence ID" value="RHN56647.1"/>
    <property type="molecule type" value="Genomic_DNA"/>
</dbReference>
<feature type="domain" description="F-box" evidence="1">
    <location>
        <begin position="10"/>
        <end position="58"/>
    </location>
</feature>
<dbReference type="PANTHER" id="PTHR31293:SF12">
    <property type="entry name" value="RNI-LIKE SUPERFAMILY PROTEIN"/>
    <property type="match status" value="1"/>
</dbReference>
<dbReference type="InterPro" id="IPR036047">
    <property type="entry name" value="F-box-like_dom_sf"/>
</dbReference>
<dbReference type="InterPro" id="IPR053781">
    <property type="entry name" value="F-box_AtFBL13-like"/>
</dbReference>
<name>G7JZR2_MEDTR</name>
<reference evidence="4" key="3">
    <citation type="submission" date="2015-04" db="UniProtKB">
        <authorList>
            <consortium name="EnsemblPlants"/>
        </authorList>
    </citation>
    <scope>IDENTIFICATION</scope>
    <source>
        <strain evidence="4">cv. Jemalong A17</strain>
    </source>
</reference>
<dbReference type="HOGENOM" id="CLU_010721_1_0_1"/>
<dbReference type="Pfam" id="PF00646">
    <property type="entry name" value="F-box"/>
    <property type="match status" value="1"/>
</dbReference>
<dbReference type="Pfam" id="PF07723">
    <property type="entry name" value="LRR_2"/>
    <property type="match status" value="1"/>
</dbReference>
<evidence type="ECO:0000313" key="4">
    <source>
        <dbReference type="EnsemblPlants" id="AES98838"/>
    </source>
</evidence>
<dbReference type="InterPro" id="IPR006566">
    <property type="entry name" value="FBD"/>
</dbReference>
<evidence type="ECO:0000313" key="5">
    <source>
        <dbReference type="Proteomes" id="UP000002051"/>
    </source>
</evidence>
<dbReference type="eggNOG" id="ENOG502R68V">
    <property type="taxonomic scope" value="Eukaryota"/>
</dbReference>
<protein>
    <submittedName>
        <fullName evidence="2">Cyclin-like F-box protein</fullName>
    </submittedName>
    <submittedName>
        <fullName evidence="3">Putative F-box domain, FBD domain, leucine-rich repeat domain, L domain-containing protein</fullName>
    </submittedName>
</protein>
<keyword evidence="5" id="KW-1185">Reference proteome</keyword>
<dbReference type="SUPFAM" id="SSF81383">
    <property type="entry name" value="F-box domain"/>
    <property type="match status" value="1"/>
</dbReference>
<sequence>MAQLENPVAIDRISSLPDDILCHILSLLPTNLAFTTTVLSKRWTQLWYSLASLRFDNEKIVRHLDNYNRFSCMVDAVMISLRETNQTMKTFHVNCGFVYCKTGQRIFDAWVEAAKQRRVEEFNLSIISGITLILNPTILTSQTLVILKLERLVVKAENLCVDLPSLKILHLVEICFKYKNDFMKLLNGCPVLEDLHTRVEENNAAEGFKPLSKLVRADINSYDVPFDAINNLEFLCIRVAPENTFKTIPLFQNLIHIKLWLYDFIHGWDGVVELLQHCPKLQVLFVRRWISSLDKEWKCPILALECISCHLRSCTILDFKGSADDMRFATYILQNANILQDMAIIVDTSFSSRTYIQNRPIREELFSCRKISTRCRLLFQQYSY</sequence>
<dbReference type="Gramene" id="rna32079">
    <property type="protein sequence ID" value="RHN56647.1"/>
    <property type="gene ID" value="gene32079"/>
</dbReference>
<evidence type="ECO:0000259" key="1">
    <source>
        <dbReference type="PROSITE" id="PS50181"/>
    </source>
</evidence>